<evidence type="ECO:0000313" key="2">
    <source>
        <dbReference type="EMBL" id="CAH3148639.1"/>
    </source>
</evidence>
<organism evidence="2 3">
    <name type="scientific">Porites lobata</name>
    <dbReference type="NCBI Taxonomy" id="104759"/>
    <lineage>
        <taxon>Eukaryota</taxon>
        <taxon>Metazoa</taxon>
        <taxon>Cnidaria</taxon>
        <taxon>Anthozoa</taxon>
        <taxon>Hexacorallia</taxon>
        <taxon>Scleractinia</taxon>
        <taxon>Fungiina</taxon>
        <taxon>Poritidae</taxon>
        <taxon>Porites</taxon>
    </lineage>
</organism>
<comment type="caution">
    <text evidence="2">The sequence shown here is derived from an EMBL/GenBank/DDBJ whole genome shotgun (WGS) entry which is preliminary data.</text>
</comment>
<dbReference type="Pfam" id="PF00092">
    <property type="entry name" value="VWA"/>
    <property type="match status" value="2"/>
</dbReference>
<accession>A0ABN8PRE8</accession>
<dbReference type="SUPFAM" id="SSF53300">
    <property type="entry name" value="vWA-like"/>
    <property type="match status" value="2"/>
</dbReference>
<dbReference type="CDD" id="cd01450">
    <property type="entry name" value="vWFA_subfamily_ECM"/>
    <property type="match status" value="2"/>
</dbReference>
<evidence type="ECO:0000313" key="3">
    <source>
        <dbReference type="Proteomes" id="UP001159405"/>
    </source>
</evidence>
<keyword evidence="3" id="KW-1185">Reference proteome</keyword>
<dbReference type="InterPro" id="IPR050525">
    <property type="entry name" value="ECM_Assembly_Org"/>
</dbReference>
<evidence type="ECO:0000259" key="1">
    <source>
        <dbReference type="PROSITE" id="PS50234"/>
    </source>
</evidence>
<gene>
    <name evidence="2" type="ORF">PLOB_00046746</name>
</gene>
<feature type="domain" description="VWFA" evidence="1">
    <location>
        <begin position="259"/>
        <end position="442"/>
    </location>
</feature>
<dbReference type="PROSITE" id="PS50234">
    <property type="entry name" value="VWFA"/>
    <property type="match status" value="2"/>
</dbReference>
<dbReference type="EMBL" id="CALNXK010000084">
    <property type="protein sequence ID" value="CAH3148639.1"/>
    <property type="molecule type" value="Genomic_DNA"/>
</dbReference>
<feature type="domain" description="VWFA" evidence="1">
    <location>
        <begin position="1"/>
        <end position="172"/>
    </location>
</feature>
<dbReference type="Gene3D" id="3.40.50.410">
    <property type="entry name" value="von Willebrand factor, type A domain"/>
    <property type="match status" value="2"/>
</dbReference>
<dbReference type="PANTHER" id="PTHR24020:SF20">
    <property type="entry name" value="PH DOMAIN-CONTAINING PROTEIN"/>
    <property type="match status" value="1"/>
</dbReference>
<dbReference type="Proteomes" id="UP001159405">
    <property type="component" value="Unassembled WGS sequence"/>
</dbReference>
<protein>
    <recommendedName>
        <fullName evidence="1">VWFA domain-containing protein</fullName>
    </recommendedName>
</protein>
<dbReference type="PANTHER" id="PTHR24020">
    <property type="entry name" value="COLLAGEN ALPHA"/>
    <property type="match status" value="1"/>
</dbReference>
<dbReference type="SMART" id="SM00327">
    <property type="entry name" value="VWA"/>
    <property type="match status" value="2"/>
</dbReference>
<name>A0ABN8PRE8_9CNID</name>
<reference evidence="2 3" key="1">
    <citation type="submission" date="2022-05" db="EMBL/GenBank/DDBJ databases">
        <authorList>
            <consortium name="Genoscope - CEA"/>
            <person name="William W."/>
        </authorList>
    </citation>
    <scope>NUCLEOTIDE SEQUENCE [LARGE SCALE GENOMIC DNA]</scope>
</reference>
<dbReference type="InterPro" id="IPR002035">
    <property type="entry name" value="VWF_A"/>
</dbReference>
<sequence>MDASESMTEDDFEKQKNFVIKVAESFYMAPKTTQFALVTYSSTATMHIRFKDHLKRDSFNAVVKGLPFAAGGTRFDRALKLAAEEVFTAKGGTRVGVPKVMIILTDGRQSNDYDAVPIQDAVLPLRQLSVQIHAVAIGSQVNRLQLRKLVTKEGDIFSIKDFDSLVNKSRQLATKTCGTITIMVNNFINICTHELTFLHFHYLYPAVNAIRGLSLLLVLSLAPTGFSPGTPAIPSAQKPTFPNSNSTRNQQKSCFKNVDIGFVMDASDSTTPQEYQNQKELVQQLFSYYDISREDTRAGVVVYSSNAFTIVGLNSYKDSSVFRRAVNALPRIGGGNRKDKALVTARRMFKAKRPQNLAGAEKPSQLLVFITKGAQSTASDVLPLERAVHPLRKHGVRVVVVGIGQKVVYRELRKIAQDSKDIYLASSLSDVDKVSHDLMKVICKVNYPPP</sequence>
<dbReference type="InterPro" id="IPR036465">
    <property type="entry name" value="vWFA_dom_sf"/>
</dbReference>
<proteinExistence type="predicted"/>